<dbReference type="Pfam" id="PF00397">
    <property type="entry name" value="WW"/>
    <property type="match status" value="1"/>
</dbReference>
<dbReference type="GO" id="GO:0035329">
    <property type="term" value="P:hippo signaling"/>
    <property type="evidence" value="ECO:0007669"/>
    <property type="project" value="TreeGrafter"/>
</dbReference>
<evidence type="ECO:0000313" key="7">
    <source>
        <dbReference type="EMBL" id="DAZ94807.1"/>
    </source>
</evidence>
<dbReference type="PROSITE" id="PS50020">
    <property type="entry name" value="WW_DOMAIN_2"/>
    <property type="match status" value="1"/>
</dbReference>
<dbReference type="GO" id="GO:0005737">
    <property type="term" value="C:cytoplasm"/>
    <property type="evidence" value="ECO:0007669"/>
    <property type="project" value="UniProtKB-SubCell"/>
</dbReference>
<sequence length="253" mass="28970">MNRGGQHAGFCTFDERNAGGRFQTKAELQRFRHVLTTTKSAIDSGEKVDEYRDSDSPTQKRIDALSTFARRTKLERSAHEQRIAHMNRRILDYHGREAERLNAGTVNTNFPAMHPNTQRISPTTMIRIRSPKPPHTLHMRKTGAHPPQHRNSLPWQPAKSTTDLHDKSARDRYCDALLSYITQQKEEAERMARQASGQPGDSNDDEDDPPTPVRPRALPLGWEEKTDAKGRVFFIDHINRLTTWEDPRTSSGR</sequence>
<evidence type="ECO:0000259" key="6">
    <source>
        <dbReference type="PROSITE" id="PS50020"/>
    </source>
</evidence>
<dbReference type="CDD" id="cd00201">
    <property type="entry name" value="WW"/>
    <property type="match status" value="1"/>
</dbReference>
<feature type="domain" description="WW" evidence="6">
    <location>
        <begin position="216"/>
        <end position="249"/>
    </location>
</feature>
<evidence type="ECO:0000256" key="2">
    <source>
        <dbReference type="ARBA" id="ARBA00004496"/>
    </source>
</evidence>
<evidence type="ECO:0000256" key="5">
    <source>
        <dbReference type="SAM" id="MobiDB-lite"/>
    </source>
</evidence>
<dbReference type="EMBL" id="DAKRPA010000232">
    <property type="protein sequence ID" value="DAZ94807.1"/>
    <property type="molecule type" value="Genomic_DNA"/>
</dbReference>
<evidence type="ECO:0000256" key="4">
    <source>
        <dbReference type="ARBA" id="ARBA00023242"/>
    </source>
</evidence>
<dbReference type="AlphaFoldDB" id="A0AAV2YII9"/>
<dbReference type="InterPro" id="IPR001202">
    <property type="entry name" value="WW_dom"/>
</dbReference>
<feature type="compositionally biased region" description="Polar residues" evidence="5">
    <location>
        <begin position="149"/>
        <end position="161"/>
    </location>
</feature>
<proteinExistence type="predicted"/>
<accession>A0AAV2YII9</accession>
<dbReference type="InterPro" id="IPR036020">
    <property type="entry name" value="WW_dom_sf"/>
</dbReference>
<reference evidence="7" key="1">
    <citation type="submission" date="2022-11" db="EMBL/GenBank/DDBJ databases">
        <authorList>
            <person name="Morgan W.R."/>
            <person name="Tartar A."/>
        </authorList>
    </citation>
    <scope>NUCLEOTIDE SEQUENCE</scope>
    <source>
        <strain evidence="7">ARSEF 373</strain>
    </source>
</reference>
<reference evidence="7" key="2">
    <citation type="journal article" date="2023" name="Microbiol Resour">
        <title>Decontamination and Annotation of the Draft Genome Sequence of the Oomycete Lagenidium giganteum ARSEF 373.</title>
        <authorList>
            <person name="Morgan W.R."/>
            <person name="Tartar A."/>
        </authorList>
    </citation>
    <scope>NUCLEOTIDE SEQUENCE</scope>
    <source>
        <strain evidence="7">ARSEF 373</strain>
    </source>
</reference>
<keyword evidence="3" id="KW-0963">Cytoplasm</keyword>
<dbReference type="PANTHER" id="PTHR17616:SF8">
    <property type="entry name" value="TRANSCRIPTIONAL COACTIVATOR YORKIE"/>
    <property type="match status" value="1"/>
</dbReference>
<dbReference type="InterPro" id="IPR051583">
    <property type="entry name" value="YAP1"/>
</dbReference>
<feature type="compositionally biased region" description="Basic residues" evidence="5">
    <location>
        <begin position="133"/>
        <end position="143"/>
    </location>
</feature>
<comment type="caution">
    <text evidence="7">The sequence shown here is derived from an EMBL/GenBank/DDBJ whole genome shotgun (WGS) entry which is preliminary data.</text>
</comment>
<evidence type="ECO:0000313" key="8">
    <source>
        <dbReference type="Proteomes" id="UP001146120"/>
    </source>
</evidence>
<dbReference type="Gene3D" id="2.20.70.10">
    <property type="match status" value="1"/>
</dbReference>
<dbReference type="GO" id="GO:0045944">
    <property type="term" value="P:positive regulation of transcription by RNA polymerase II"/>
    <property type="evidence" value="ECO:0007669"/>
    <property type="project" value="TreeGrafter"/>
</dbReference>
<evidence type="ECO:0000256" key="1">
    <source>
        <dbReference type="ARBA" id="ARBA00004123"/>
    </source>
</evidence>
<gene>
    <name evidence="7" type="ORF">N0F65_002420</name>
</gene>
<dbReference type="GO" id="GO:0003713">
    <property type="term" value="F:transcription coactivator activity"/>
    <property type="evidence" value="ECO:0007669"/>
    <property type="project" value="TreeGrafter"/>
</dbReference>
<keyword evidence="8" id="KW-1185">Reference proteome</keyword>
<comment type="subcellular location">
    <subcellularLocation>
        <location evidence="2">Cytoplasm</location>
    </subcellularLocation>
    <subcellularLocation>
        <location evidence="1">Nucleus</location>
    </subcellularLocation>
</comment>
<protein>
    <recommendedName>
        <fullName evidence="6">WW domain-containing protein</fullName>
    </recommendedName>
</protein>
<dbReference type="PROSITE" id="PS01159">
    <property type="entry name" value="WW_DOMAIN_1"/>
    <property type="match status" value="1"/>
</dbReference>
<feature type="region of interest" description="Disordered" evidence="5">
    <location>
        <begin position="133"/>
        <end position="167"/>
    </location>
</feature>
<dbReference type="Proteomes" id="UP001146120">
    <property type="component" value="Unassembled WGS sequence"/>
</dbReference>
<keyword evidence="4" id="KW-0539">Nucleus</keyword>
<feature type="region of interest" description="Disordered" evidence="5">
    <location>
        <begin position="185"/>
        <end position="225"/>
    </location>
</feature>
<dbReference type="PANTHER" id="PTHR17616">
    <property type="entry name" value="YES-ASSOCIATED PROTEIN YAP1 FAMILY MEMBER"/>
    <property type="match status" value="1"/>
</dbReference>
<evidence type="ECO:0000256" key="3">
    <source>
        <dbReference type="ARBA" id="ARBA00022490"/>
    </source>
</evidence>
<name>A0AAV2YII9_9STRA</name>
<organism evidence="7 8">
    <name type="scientific">Lagenidium giganteum</name>
    <dbReference type="NCBI Taxonomy" id="4803"/>
    <lineage>
        <taxon>Eukaryota</taxon>
        <taxon>Sar</taxon>
        <taxon>Stramenopiles</taxon>
        <taxon>Oomycota</taxon>
        <taxon>Peronosporomycetes</taxon>
        <taxon>Pythiales</taxon>
        <taxon>Pythiaceae</taxon>
    </lineage>
</organism>
<dbReference type="SUPFAM" id="SSF51045">
    <property type="entry name" value="WW domain"/>
    <property type="match status" value="1"/>
</dbReference>
<dbReference type="GO" id="GO:0005634">
    <property type="term" value="C:nucleus"/>
    <property type="evidence" value="ECO:0007669"/>
    <property type="project" value="UniProtKB-SubCell"/>
</dbReference>
<dbReference type="SMART" id="SM00456">
    <property type="entry name" value="WW"/>
    <property type="match status" value="1"/>
</dbReference>